<comment type="function">
    <text evidence="1">Plays a role in synthesis, processing and/or stability of 23S rRNA.</text>
</comment>
<keyword evidence="4" id="KW-0690">Ribosome biogenesis</keyword>
<comment type="caution">
    <text evidence="6">The sequence shown here is derived from an EMBL/GenBank/DDBJ whole genome shotgun (WGS) entry which is preliminary data.</text>
</comment>
<accession>A0ABT7DUT1</accession>
<reference evidence="6" key="1">
    <citation type="submission" date="2023-03" db="EMBL/GenBank/DDBJ databases">
        <title>Chitinimonas shenzhenensis gen. nov., sp. nov., a novel member of family Burkholderiaceae isolated from activated sludge collected in Shen Zhen, China.</title>
        <authorList>
            <person name="Wang X."/>
        </authorList>
    </citation>
    <scope>NUCLEOTIDE SEQUENCE</scope>
    <source>
        <strain evidence="6">DQS-5</strain>
    </source>
</reference>
<evidence type="ECO:0000256" key="5">
    <source>
        <dbReference type="ARBA" id="ARBA00031841"/>
    </source>
</evidence>
<evidence type="ECO:0000256" key="1">
    <source>
        <dbReference type="ARBA" id="ARBA00002868"/>
    </source>
</evidence>
<dbReference type="PANTHER" id="PTHR38099">
    <property type="entry name" value="LARGE RIBOSOMAL RNA SUBUNIT ACCUMULATION PROTEIN YCED"/>
    <property type="match status" value="1"/>
</dbReference>
<evidence type="ECO:0000256" key="2">
    <source>
        <dbReference type="ARBA" id="ARBA00010740"/>
    </source>
</evidence>
<dbReference type="Proteomes" id="UP001172778">
    <property type="component" value="Unassembled WGS sequence"/>
</dbReference>
<name>A0ABT7DUT1_9NEIS</name>
<evidence type="ECO:0000313" key="7">
    <source>
        <dbReference type="Proteomes" id="UP001172778"/>
    </source>
</evidence>
<protein>
    <recommendedName>
        <fullName evidence="3">Large ribosomal RNA subunit accumulation protein YceD</fullName>
    </recommendedName>
    <alternativeName>
        <fullName evidence="5">23S rRNA accumulation protein YceD</fullName>
    </alternativeName>
</protein>
<gene>
    <name evidence="6" type="ORF">PZA18_07165</name>
</gene>
<evidence type="ECO:0000256" key="3">
    <source>
        <dbReference type="ARBA" id="ARBA00015716"/>
    </source>
</evidence>
<dbReference type="InterPro" id="IPR003772">
    <property type="entry name" value="YceD"/>
</dbReference>
<dbReference type="EMBL" id="JARRAF010000006">
    <property type="protein sequence ID" value="MDK2123826.1"/>
    <property type="molecule type" value="Genomic_DNA"/>
</dbReference>
<dbReference type="InterPro" id="IPR039255">
    <property type="entry name" value="YceD_bac"/>
</dbReference>
<comment type="similarity">
    <text evidence="2">Belongs to the DUF177 domain family.</text>
</comment>
<keyword evidence="7" id="KW-1185">Reference proteome</keyword>
<organism evidence="6 7">
    <name type="scientific">Parachitinimonas caeni</name>
    <dbReference type="NCBI Taxonomy" id="3031301"/>
    <lineage>
        <taxon>Bacteria</taxon>
        <taxon>Pseudomonadati</taxon>
        <taxon>Pseudomonadota</taxon>
        <taxon>Betaproteobacteria</taxon>
        <taxon>Neisseriales</taxon>
        <taxon>Chitinibacteraceae</taxon>
        <taxon>Parachitinimonas</taxon>
    </lineage>
</organism>
<evidence type="ECO:0000256" key="4">
    <source>
        <dbReference type="ARBA" id="ARBA00022517"/>
    </source>
</evidence>
<dbReference type="PANTHER" id="PTHR38099:SF1">
    <property type="entry name" value="LARGE RIBOSOMAL RNA SUBUNIT ACCUMULATION PROTEIN YCED"/>
    <property type="match status" value="1"/>
</dbReference>
<proteinExistence type="inferred from homology"/>
<dbReference type="Pfam" id="PF02620">
    <property type="entry name" value="YceD"/>
    <property type="match status" value="1"/>
</dbReference>
<sequence>MSSSQKSSFGFETVFDNGEFARQGRKITGKLSVVDMPRVADSVEKVEPFEFSLSGAMDRLQRPVLDLSLSGKVWLQCQRCLEPVDWPIKVETRFTLFSDESKLDEAEQEDEELDGLLFDREFTVLALIEDEILLSLPYSPSHAACRSDADVKLKADKPNPFAVLAQLKLKSSGE</sequence>
<evidence type="ECO:0000313" key="6">
    <source>
        <dbReference type="EMBL" id="MDK2123826.1"/>
    </source>
</evidence>